<dbReference type="SUPFAM" id="SSF52768">
    <property type="entry name" value="Arginase/deacetylase"/>
    <property type="match status" value="1"/>
</dbReference>
<accession>A0ABW6ZFM0</accession>
<evidence type="ECO:0000313" key="1">
    <source>
        <dbReference type="EMBL" id="MFG1252618.1"/>
    </source>
</evidence>
<comment type="caution">
    <text evidence="1">The sequence shown here is derived from an EMBL/GenBank/DDBJ whole genome shotgun (WGS) entry which is preliminary data.</text>
</comment>
<protein>
    <submittedName>
        <fullName evidence="1">Arginase</fullName>
    </submittedName>
</protein>
<dbReference type="Proteomes" id="UP001604043">
    <property type="component" value="Unassembled WGS sequence"/>
</dbReference>
<dbReference type="Gene3D" id="3.40.800.10">
    <property type="entry name" value="Ureohydrolase domain"/>
    <property type="match status" value="1"/>
</dbReference>
<dbReference type="EMBL" id="JBAFUR010000002">
    <property type="protein sequence ID" value="MFG1252618.1"/>
    <property type="molecule type" value="Genomic_DNA"/>
</dbReference>
<name>A0ABW6ZFM0_9HYPH</name>
<dbReference type="InterPro" id="IPR023696">
    <property type="entry name" value="Ureohydrolase_dom_sf"/>
</dbReference>
<reference evidence="1 2" key="1">
    <citation type="submission" date="2024-02" db="EMBL/GenBank/DDBJ databases">
        <title>Expansion and revision of Xanthobacter and proposal of Roseixanthobacter gen. nov.</title>
        <authorList>
            <person name="Soltysiak M.P.M."/>
            <person name="Jalihal A."/>
            <person name="Ory A."/>
            <person name="Chrisophersen C."/>
            <person name="Lee A.D."/>
            <person name="Boulton J."/>
            <person name="Springer M."/>
        </authorList>
    </citation>
    <scope>NUCLEOTIDE SEQUENCE [LARGE SCALE GENOMIC DNA]</scope>
    <source>
        <strain evidence="1 2">CB5</strain>
    </source>
</reference>
<proteinExistence type="predicted"/>
<organism evidence="1 2">
    <name type="scientific">Xanthobacter aminoxidans</name>
    <dbReference type="NCBI Taxonomy" id="186280"/>
    <lineage>
        <taxon>Bacteria</taxon>
        <taxon>Pseudomonadati</taxon>
        <taxon>Pseudomonadota</taxon>
        <taxon>Alphaproteobacteria</taxon>
        <taxon>Hyphomicrobiales</taxon>
        <taxon>Xanthobacteraceae</taxon>
        <taxon>Xanthobacter</taxon>
    </lineage>
</organism>
<evidence type="ECO:0000313" key="2">
    <source>
        <dbReference type="Proteomes" id="UP001604043"/>
    </source>
</evidence>
<dbReference type="RefSeq" id="WP_051678708.1">
    <property type="nucleotide sequence ID" value="NZ_JBAFUR010000002.1"/>
</dbReference>
<keyword evidence="2" id="KW-1185">Reference proteome</keyword>
<gene>
    <name evidence="1" type="ORF">V5F30_10415</name>
</gene>
<sequence length="307" mass="33500">MRIKVIDLDGALTVQDEVMAGLPGCDADLFLARDLAPRLRLLAGRSALRTLADRLGPPTRGEICFYGSGDFHHLSHLLVSRFDQPVSVVHFDNHPDWTRFPRTLNCGSWVSRLLEQRNVARVVTLGPCSSDLSAPQLKGADLPLLRSGRLQMHPLAAGATFYAGPGFEVASVRGAAGIGADGLRWDGLEDGDFAERVEAIAAELPHTPLWITLDKDVLSRDEAVTNWDQGRLPLHKVLQAITVFAEHRPVLGMDVCGDYSPEGDNGALRALCAYLDRDQRRDPHGNANAVNGVTNGRILRHMGDILQ</sequence>